<comment type="catalytic activity">
    <reaction evidence="1 6">
        <text>a uridine in RNA = a pseudouridine in RNA</text>
        <dbReference type="Rhea" id="RHEA:48348"/>
        <dbReference type="Rhea" id="RHEA-COMP:12068"/>
        <dbReference type="Rhea" id="RHEA-COMP:12069"/>
        <dbReference type="ChEBI" id="CHEBI:65314"/>
        <dbReference type="ChEBI" id="CHEBI:65315"/>
    </reaction>
</comment>
<comment type="similarity">
    <text evidence="2 6">Belongs to the pseudouridine synthase RluA family.</text>
</comment>
<evidence type="ECO:0000256" key="5">
    <source>
        <dbReference type="PROSITE-ProRule" id="PRU00182"/>
    </source>
</evidence>
<accession>A0A1I2JVD1</accession>
<dbReference type="Proteomes" id="UP000182135">
    <property type="component" value="Unassembled WGS sequence"/>
</dbReference>
<sequence>MNKVVETVPKEYDEKKIREFLKEKLQMSTRFIRKAAIDKRILVDRQKVKLDYVLKEGQTIEIILDKKETQDILPENMDLEVVYEDDNILVVNKPPFMVVHPTKSHPTGTLANGVIGYFREKGDDSIVRLVSRLDMNTSGLIIIAKNQFSHMALSRDMKEDTFKKIYLAIVHGKMSEESGTIDLPIYRPTEDAIKRVVDERGQESITHYKVIETYDNAQLLLLELETGRTHQIRVHLSHLGCPIFGDTLYGTEDENFIGRQALHAHKLEIPHPKDGKVIGFKCDMPEDMKNLIEKLKKN</sequence>
<evidence type="ECO:0000256" key="3">
    <source>
        <dbReference type="ARBA" id="ARBA00023235"/>
    </source>
</evidence>
<keyword evidence="5" id="KW-0694">RNA-binding</keyword>
<dbReference type="NCBIfam" id="TIGR00005">
    <property type="entry name" value="rluA_subfam"/>
    <property type="match status" value="1"/>
</dbReference>
<evidence type="ECO:0000256" key="1">
    <source>
        <dbReference type="ARBA" id="ARBA00000073"/>
    </source>
</evidence>
<dbReference type="GO" id="GO:0009982">
    <property type="term" value="F:pseudouridine synthase activity"/>
    <property type="evidence" value="ECO:0007669"/>
    <property type="project" value="InterPro"/>
</dbReference>
<evidence type="ECO:0000256" key="2">
    <source>
        <dbReference type="ARBA" id="ARBA00010876"/>
    </source>
</evidence>
<keyword evidence="9" id="KW-1185">Reference proteome</keyword>
<reference evidence="8 9" key="1">
    <citation type="submission" date="2016-10" db="EMBL/GenBank/DDBJ databases">
        <authorList>
            <person name="de Groot N.N."/>
        </authorList>
    </citation>
    <scope>NUCLEOTIDE SEQUENCE [LARGE SCALE GENOMIC DNA]</scope>
    <source>
        <strain evidence="8 9">NLAE-zl-G419</strain>
    </source>
</reference>
<dbReference type="STRING" id="1529.SAMN04487885_103118"/>
<dbReference type="EC" id="5.4.99.-" evidence="6"/>
<dbReference type="GeneID" id="90545308"/>
<dbReference type="CDD" id="cd02869">
    <property type="entry name" value="PseudoU_synth_RluA_like"/>
    <property type="match status" value="1"/>
</dbReference>
<name>A0A1I2JVD1_9CLOT</name>
<gene>
    <name evidence="8" type="ORF">SAMN04487885_103118</name>
</gene>
<evidence type="ECO:0000259" key="7">
    <source>
        <dbReference type="Pfam" id="PF00849"/>
    </source>
</evidence>
<dbReference type="InterPro" id="IPR006145">
    <property type="entry name" value="PsdUridine_synth_RsuA/RluA"/>
</dbReference>
<dbReference type="InterPro" id="IPR050188">
    <property type="entry name" value="RluA_PseudoU_synthase"/>
</dbReference>
<dbReference type="PANTHER" id="PTHR21600:SF44">
    <property type="entry name" value="RIBOSOMAL LARGE SUBUNIT PSEUDOURIDINE SYNTHASE D"/>
    <property type="match status" value="1"/>
</dbReference>
<comment type="function">
    <text evidence="6">Responsible for synthesis of pseudouridine from uracil.</text>
</comment>
<dbReference type="GO" id="GO:0003723">
    <property type="term" value="F:RNA binding"/>
    <property type="evidence" value="ECO:0007669"/>
    <property type="project" value="UniProtKB-KW"/>
</dbReference>
<feature type="domain" description="Pseudouridine synthase RsuA/RluA-like" evidence="7">
    <location>
        <begin position="87"/>
        <end position="238"/>
    </location>
</feature>
<dbReference type="GO" id="GO:0140098">
    <property type="term" value="F:catalytic activity, acting on RNA"/>
    <property type="evidence" value="ECO:0007669"/>
    <property type="project" value="UniProtKB-ARBA"/>
</dbReference>
<organism evidence="8 9">
    <name type="scientific">Clostridium cadaveris</name>
    <dbReference type="NCBI Taxonomy" id="1529"/>
    <lineage>
        <taxon>Bacteria</taxon>
        <taxon>Bacillati</taxon>
        <taxon>Bacillota</taxon>
        <taxon>Clostridia</taxon>
        <taxon>Eubacteriales</taxon>
        <taxon>Clostridiaceae</taxon>
        <taxon>Clostridium</taxon>
    </lineage>
</organism>
<dbReference type="InterPro" id="IPR020103">
    <property type="entry name" value="PsdUridine_synth_cat_dom_sf"/>
</dbReference>
<dbReference type="InterPro" id="IPR006225">
    <property type="entry name" value="PsdUridine_synth_RluC/D"/>
</dbReference>
<dbReference type="Pfam" id="PF00849">
    <property type="entry name" value="PseudoU_synth_2"/>
    <property type="match status" value="1"/>
</dbReference>
<dbReference type="AlphaFoldDB" id="A0A1I2JVD1"/>
<dbReference type="EMBL" id="FOOE01000003">
    <property type="protein sequence ID" value="SFF58018.1"/>
    <property type="molecule type" value="Genomic_DNA"/>
</dbReference>
<dbReference type="PROSITE" id="PS50889">
    <property type="entry name" value="S4"/>
    <property type="match status" value="1"/>
</dbReference>
<evidence type="ECO:0000256" key="6">
    <source>
        <dbReference type="RuleBase" id="RU362028"/>
    </source>
</evidence>
<feature type="active site" evidence="4">
    <location>
        <position position="134"/>
    </location>
</feature>
<evidence type="ECO:0000256" key="4">
    <source>
        <dbReference type="PIRSR" id="PIRSR606225-1"/>
    </source>
</evidence>
<dbReference type="SUPFAM" id="SSF55120">
    <property type="entry name" value="Pseudouridine synthase"/>
    <property type="match status" value="1"/>
</dbReference>
<dbReference type="FunFam" id="3.30.2350.10:FF:000005">
    <property type="entry name" value="Pseudouridine synthase"/>
    <property type="match status" value="1"/>
</dbReference>
<dbReference type="GO" id="GO:0000455">
    <property type="term" value="P:enzyme-directed rRNA pseudouridine synthesis"/>
    <property type="evidence" value="ECO:0007669"/>
    <property type="project" value="TreeGrafter"/>
</dbReference>
<protein>
    <recommendedName>
        <fullName evidence="6">Pseudouridine synthase</fullName>
        <ecNumber evidence="6">5.4.99.-</ecNumber>
    </recommendedName>
</protein>
<dbReference type="Gene3D" id="3.30.2350.10">
    <property type="entry name" value="Pseudouridine synthase"/>
    <property type="match status" value="1"/>
</dbReference>
<evidence type="ECO:0000313" key="9">
    <source>
        <dbReference type="Proteomes" id="UP000182135"/>
    </source>
</evidence>
<dbReference type="eggNOG" id="COG0564">
    <property type="taxonomic scope" value="Bacteria"/>
</dbReference>
<dbReference type="RefSeq" id="WP_027638616.1">
    <property type="nucleotide sequence ID" value="NZ_BAAACD010000003.1"/>
</dbReference>
<evidence type="ECO:0000313" key="8">
    <source>
        <dbReference type="EMBL" id="SFF58018.1"/>
    </source>
</evidence>
<keyword evidence="3 6" id="KW-0413">Isomerase</keyword>
<dbReference type="PANTHER" id="PTHR21600">
    <property type="entry name" value="MITOCHONDRIAL RNA PSEUDOURIDINE SYNTHASE"/>
    <property type="match status" value="1"/>
</dbReference>
<proteinExistence type="inferred from homology"/>